<comment type="caution">
    <text evidence="1">The sequence shown here is derived from an EMBL/GenBank/DDBJ whole genome shotgun (WGS) entry which is preliminary data.</text>
</comment>
<dbReference type="RefSeq" id="WP_168051457.1">
    <property type="nucleotide sequence ID" value="NZ_JAATJR010000005.1"/>
</dbReference>
<organism evidence="1 2">
    <name type="scientific">Falsiroseomonas frigidaquae</name>
    <dbReference type="NCBI Taxonomy" id="487318"/>
    <lineage>
        <taxon>Bacteria</taxon>
        <taxon>Pseudomonadati</taxon>
        <taxon>Pseudomonadota</taxon>
        <taxon>Alphaproteobacteria</taxon>
        <taxon>Acetobacterales</taxon>
        <taxon>Roseomonadaceae</taxon>
        <taxon>Falsiroseomonas</taxon>
    </lineage>
</organism>
<dbReference type="InterPro" id="IPR035919">
    <property type="entry name" value="EAL_sf"/>
</dbReference>
<protein>
    <recommendedName>
        <fullName evidence="3">EAL domain-containing protein</fullName>
    </recommendedName>
</protein>
<sequence length="384" mass="41018">MRNDIDGDRRPGGVRAAAELATLVRESVAANAVREVLHLRLSGLGPAARRPHHQRLLRDALEPVLAAARTRVFDLPNGDVVAVSAPPGLVLETARLALLRTLDAAAGEAVQAMRLPAGAAQLLAIAAESLGMGQVDEPPPAAADASPINSFDLAMAERSLAQADLEAMTTAQGVCRLDPEGEPAEPLWEDRRVAWASLAAAVLPGVDIGSCSALQRRLARLAELRMLAEVGRPAVQLAWRRVGLAVVPATLATPAFQRFDSGLPAGRRQDITLAFRPADILADPAGFLTARDLARGRGYRTALDDAPPELLAVLPPERLELDLLRLRWSADLPVATPACLERALLRPDQVVLVGVDRPAAIAWGWEVGIRVFQGPLVERRRRNG</sequence>
<accession>A0ABX1F3G8</accession>
<dbReference type="SUPFAM" id="SSF141868">
    <property type="entry name" value="EAL domain-like"/>
    <property type="match status" value="1"/>
</dbReference>
<evidence type="ECO:0008006" key="3">
    <source>
        <dbReference type="Google" id="ProtNLM"/>
    </source>
</evidence>
<dbReference type="Proteomes" id="UP000765160">
    <property type="component" value="Unassembled WGS sequence"/>
</dbReference>
<name>A0ABX1F3G8_9PROT</name>
<dbReference type="EMBL" id="JAAVTX010000005">
    <property type="protein sequence ID" value="NKE46816.1"/>
    <property type="molecule type" value="Genomic_DNA"/>
</dbReference>
<keyword evidence="2" id="KW-1185">Reference proteome</keyword>
<evidence type="ECO:0000313" key="1">
    <source>
        <dbReference type="EMBL" id="NKE46816.1"/>
    </source>
</evidence>
<evidence type="ECO:0000313" key="2">
    <source>
        <dbReference type="Proteomes" id="UP000765160"/>
    </source>
</evidence>
<proteinExistence type="predicted"/>
<gene>
    <name evidence="1" type="ORF">HB662_18695</name>
</gene>
<reference evidence="1 2" key="1">
    <citation type="submission" date="2020-03" db="EMBL/GenBank/DDBJ databases">
        <title>Roseomonas selenitidurans sp. nov. isolated from soil.</title>
        <authorList>
            <person name="Liu H."/>
        </authorList>
    </citation>
    <scope>NUCLEOTIDE SEQUENCE [LARGE SCALE GENOMIC DNA]</scope>
    <source>
        <strain evidence="1 2">JCM 15073</strain>
    </source>
</reference>